<evidence type="ECO:0000313" key="3">
    <source>
        <dbReference type="Proteomes" id="UP000785625"/>
    </source>
</evidence>
<dbReference type="Proteomes" id="UP000785625">
    <property type="component" value="Unassembled WGS sequence"/>
</dbReference>
<dbReference type="EMBL" id="JACJKU010000057">
    <property type="protein sequence ID" value="MBM6941023.1"/>
    <property type="molecule type" value="Genomic_DNA"/>
</dbReference>
<proteinExistence type="predicted"/>
<dbReference type="SUPFAM" id="SSF55729">
    <property type="entry name" value="Acyl-CoA N-acyltransferases (Nat)"/>
    <property type="match status" value="1"/>
</dbReference>
<dbReference type="PANTHER" id="PTHR43617">
    <property type="entry name" value="L-AMINO ACID N-ACETYLTRANSFERASE"/>
    <property type="match status" value="1"/>
</dbReference>
<evidence type="ECO:0000259" key="1">
    <source>
        <dbReference type="PROSITE" id="PS51186"/>
    </source>
</evidence>
<evidence type="ECO:0000313" key="2">
    <source>
        <dbReference type="EMBL" id="MBM6941023.1"/>
    </source>
</evidence>
<protein>
    <submittedName>
        <fullName evidence="2">GNAT family N-acetyltransferase</fullName>
    </submittedName>
</protein>
<dbReference type="Pfam" id="PF00583">
    <property type="entry name" value="Acetyltransf_1"/>
    <property type="match status" value="1"/>
</dbReference>
<dbReference type="InterPro" id="IPR050276">
    <property type="entry name" value="MshD_Acetyltransferase"/>
</dbReference>
<dbReference type="InterPro" id="IPR000182">
    <property type="entry name" value="GNAT_dom"/>
</dbReference>
<dbReference type="PROSITE" id="PS51186">
    <property type="entry name" value="GNAT"/>
    <property type="match status" value="1"/>
</dbReference>
<gene>
    <name evidence="2" type="ORF">H5975_06005</name>
</gene>
<reference evidence="2 3" key="1">
    <citation type="journal article" date="2021" name="Sci. Rep.">
        <title>The distribution of antibiotic resistance genes in chicken gut microbiota commensals.</title>
        <authorList>
            <person name="Juricova H."/>
            <person name="Matiasovicova J."/>
            <person name="Kubasova T."/>
            <person name="Cejkova D."/>
            <person name="Rychlik I."/>
        </authorList>
    </citation>
    <scope>NUCLEOTIDE SEQUENCE [LARGE SCALE GENOMIC DNA]</scope>
    <source>
        <strain evidence="2 3">An574</strain>
    </source>
</reference>
<accession>A0ABS2H1I7</accession>
<feature type="domain" description="N-acetyltransferase" evidence="1">
    <location>
        <begin position="1"/>
        <end position="173"/>
    </location>
</feature>
<dbReference type="Gene3D" id="3.40.630.30">
    <property type="match status" value="1"/>
</dbReference>
<dbReference type="InterPro" id="IPR016181">
    <property type="entry name" value="Acyl_CoA_acyltransferase"/>
</dbReference>
<name>A0ABS2H1I7_9LACO</name>
<sequence length="177" mass="20564">MHIEKAQLKDYERIVEILKDGRNQLAERGIDQWQGDYPNPQHVKEDVENGFAYLVHSDDDETVGTFTILPSPDHAYDNLDGEWLMETEDYLTIHRVAIHSDHAGQGYASKLFQEVISYINNNRTDIKSIRIDTHEDNKAMQHLITKSDFTRVGTLHGVYRPEETSYVYEMLTKHSDK</sequence>
<dbReference type="CDD" id="cd04301">
    <property type="entry name" value="NAT_SF"/>
    <property type="match status" value="1"/>
</dbReference>
<organism evidence="2 3">
    <name type="scientific">Limosilactobacillus coleohominis</name>
    <dbReference type="NCBI Taxonomy" id="181675"/>
    <lineage>
        <taxon>Bacteria</taxon>
        <taxon>Bacillati</taxon>
        <taxon>Bacillota</taxon>
        <taxon>Bacilli</taxon>
        <taxon>Lactobacillales</taxon>
        <taxon>Lactobacillaceae</taxon>
        <taxon>Limosilactobacillus</taxon>
    </lineage>
</organism>
<dbReference type="RefSeq" id="WP_204785294.1">
    <property type="nucleotide sequence ID" value="NZ_JACJKU010000057.1"/>
</dbReference>
<comment type="caution">
    <text evidence="2">The sequence shown here is derived from an EMBL/GenBank/DDBJ whole genome shotgun (WGS) entry which is preliminary data.</text>
</comment>
<keyword evidence="3" id="KW-1185">Reference proteome</keyword>